<keyword evidence="4" id="KW-1185">Reference proteome</keyword>
<dbReference type="Pfam" id="PF07676">
    <property type="entry name" value="PD40"/>
    <property type="match status" value="2"/>
</dbReference>
<feature type="compositionally biased region" description="Polar residues" evidence="1">
    <location>
        <begin position="623"/>
        <end position="638"/>
    </location>
</feature>
<dbReference type="InterPro" id="IPR051922">
    <property type="entry name" value="Bact_Sporulation_Assoc"/>
</dbReference>
<organism evidence="3 4">
    <name type="scientific">Dactylosporangium salmoneum</name>
    <dbReference type="NCBI Taxonomy" id="53361"/>
    <lineage>
        <taxon>Bacteria</taxon>
        <taxon>Bacillati</taxon>
        <taxon>Actinomycetota</taxon>
        <taxon>Actinomycetes</taxon>
        <taxon>Micromonosporales</taxon>
        <taxon>Micromonosporaceae</taxon>
        <taxon>Dactylosporangium</taxon>
    </lineage>
</organism>
<proteinExistence type="predicted"/>
<dbReference type="Gene3D" id="2.120.10.30">
    <property type="entry name" value="TolB, C-terminal domain"/>
    <property type="match status" value="1"/>
</dbReference>
<dbReference type="InterPro" id="IPR006311">
    <property type="entry name" value="TAT_signal"/>
</dbReference>
<protein>
    <recommendedName>
        <fullName evidence="5">WD40 repeat protein</fullName>
    </recommendedName>
</protein>
<evidence type="ECO:0000256" key="2">
    <source>
        <dbReference type="SAM" id="SignalP"/>
    </source>
</evidence>
<gene>
    <name evidence="3" type="ORF">GCM10010170_063390</name>
</gene>
<feature type="region of interest" description="Disordered" evidence="1">
    <location>
        <begin position="623"/>
        <end position="673"/>
    </location>
</feature>
<name>A0ABN3GZK4_9ACTN</name>
<keyword evidence="2" id="KW-0732">Signal</keyword>
<dbReference type="PROSITE" id="PS51318">
    <property type="entry name" value="TAT"/>
    <property type="match status" value="1"/>
</dbReference>
<evidence type="ECO:0000256" key="1">
    <source>
        <dbReference type="SAM" id="MobiDB-lite"/>
    </source>
</evidence>
<feature type="chain" id="PRO_5047125461" description="WD40 repeat protein" evidence="2">
    <location>
        <begin position="25"/>
        <end position="673"/>
    </location>
</feature>
<dbReference type="InterPro" id="IPR011659">
    <property type="entry name" value="WD40"/>
</dbReference>
<evidence type="ECO:0000313" key="4">
    <source>
        <dbReference type="Proteomes" id="UP001501444"/>
    </source>
</evidence>
<dbReference type="Proteomes" id="UP001501444">
    <property type="component" value="Unassembled WGS sequence"/>
</dbReference>
<dbReference type="PANTHER" id="PTHR30032">
    <property type="entry name" value="N-ACETYLMURAMOYL-L-ALANINE AMIDASE-RELATED"/>
    <property type="match status" value="1"/>
</dbReference>
<evidence type="ECO:0000313" key="3">
    <source>
        <dbReference type="EMBL" id="GAA2365092.1"/>
    </source>
</evidence>
<feature type="signal peptide" evidence="2">
    <location>
        <begin position="1"/>
        <end position="24"/>
    </location>
</feature>
<evidence type="ECO:0008006" key="5">
    <source>
        <dbReference type="Google" id="ProtNLM"/>
    </source>
</evidence>
<accession>A0ABN3GZK4</accession>
<dbReference type="EMBL" id="BAAARV010000062">
    <property type="protein sequence ID" value="GAA2365092.1"/>
    <property type="molecule type" value="Genomic_DNA"/>
</dbReference>
<dbReference type="InterPro" id="IPR007253">
    <property type="entry name" value="Cell_wall-bd_2"/>
</dbReference>
<sequence>MSSTLSRRAIFRAVAAAAATTAAAPLVMSATEKAASATFPGEVGQISYVVGNIIYVADANGANAHAIVDLGAPVVGSGAWAPDGSRYFCSGGDSLGSAPPGGPHGTDLSGRIIPSVRNLTLTRDGRFIIFSNDNGLHYCAAGGNGDGTQLFYAGISVDRPTVSMDGMIFFDQGGTLDTRSIFRFDGQAEPEEVITNGWDADVSPDGSRIVFVRSDSANGKAQLWLAGSDGSNPVQLTTEAAAGAWNVQPNWSPDGTMIVFASATGNAAATGIKKIDVASKTVTPVVAIGANPAWQPINPGLVERVWGQTALDTAIATSRYNYADHGRAETGRKQAKAVVLSRNDVYYDALAGSALAVNKQAPLLITPRDGLPAGIEAEIKRVLGNSGDVYLLGGTAAIPAPIEARLQGIGFTTHRVAGNTLFDTAIAVANAITTTPDTIIVATALNYYDALAAGAAAGANPGTVLTLTAGDDMPAETAAYLNRFDPTQVNIVTAGGPGDRALINAYRRGQLPNWANRKWGRHGIIGFTAQHTATGIANFFFGSPRTVGIATTASWYDALTGGAMIGANNGPLLITLPNALDQEVIDYLMPHSAAVADVVLIGGPNALPQHLVAPIGNASSLPGHYTTSETTPENSLTAKAQARSIATTDPKAGSPKGMSDKAPGLKTKKTMVQ</sequence>
<reference evidence="3 4" key="1">
    <citation type="journal article" date="2019" name="Int. J. Syst. Evol. Microbiol.">
        <title>The Global Catalogue of Microorganisms (GCM) 10K type strain sequencing project: providing services to taxonomists for standard genome sequencing and annotation.</title>
        <authorList>
            <consortium name="The Broad Institute Genomics Platform"/>
            <consortium name="The Broad Institute Genome Sequencing Center for Infectious Disease"/>
            <person name="Wu L."/>
            <person name="Ma J."/>
        </authorList>
    </citation>
    <scope>NUCLEOTIDE SEQUENCE [LARGE SCALE GENOMIC DNA]</scope>
    <source>
        <strain evidence="3 4">JCM 3272</strain>
    </source>
</reference>
<dbReference type="InterPro" id="IPR011042">
    <property type="entry name" value="6-blade_b-propeller_TolB-like"/>
</dbReference>
<dbReference type="Pfam" id="PF04122">
    <property type="entry name" value="CW_binding_2"/>
    <property type="match status" value="3"/>
</dbReference>
<dbReference type="PANTHER" id="PTHR30032:SF8">
    <property type="entry name" value="GERMINATION-SPECIFIC N-ACETYLMURAMOYL-L-ALANINE AMIDASE"/>
    <property type="match status" value="1"/>
</dbReference>
<comment type="caution">
    <text evidence="3">The sequence shown here is derived from an EMBL/GenBank/DDBJ whole genome shotgun (WGS) entry which is preliminary data.</text>
</comment>
<dbReference type="SUPFAM" id="SSF69304">
    <property type="entry name" value="Tricorn protease N-terminal domain"/>
    <property type="match status" value="1"/>
</dbReference>